<dbReference type="AlphaFoldDB" id="A0A9W6Y5B0"/>
<dbReference type="EMBL" id="BSXT01003317">
    <property type="protein sequence ID" value="GMF53644.1"/>
    <property type="molecule type" value="Genomic_DNA"/>
</dbReference>
<reference evidence="2" key="1">
    <citation type="submission" date="2023-04" db="EMBL/GenBank/DDBJ databases">
        <title>Phytophthora fragariaefolia NBRC 109709.</title>
        <authorList>
            <person name="Ichikawa N."/>
            <person name="Sato H."/>
            <person name="Tonouchi N."/>
        </authorList>
    </citation>
    <scope>NUCLEOTIDE SEQUENCE</scope>
    <source>
        <strain evidence="2">NBRC 109709</strain>
    </source>
</reference>
<evidence type="ECO:0000256" key="1">
    <source>
        <dbReference type="SAM" id="MobiDB-lite"/>
    </source>
</evidence>
<keyword evidence="3" id="KW-1185">Reference proteome</keyword>
<comment type="caution">
    <text evidence="2">The sequence shown here is derived from an EMBL/GenBank/DDBJ whole genome shotgun (WGS) entry which is preliminary data.</text>
</comment>
<protein>
    <submittedName>
        <fullName evidence="2">Unnamed protein product</fullName>
    </submittedName>
</protein>
<name>A0A9W6Y5B0_9STRA</name>
<organism evidence="2 3">
    <name type="scientific">Phytophthora fragariaefolia</name>
    <dbReference type="NCBI Taxonomy" id="1490495"/>
    <lineage>
        <taxon>Eukaryota</taxon>
        <taxon>Sar</taxon>
        <taxon>Stramenopiles</taxon>
        <taxon>Oomycota</taxon>
        <taxon>Peronosporomycetes</taxon>
        <taxon>Peronosporales</taxon>
        <taxon>Peronosporaceae</taxon>
        <taxon>Phytophthora</taxon>
    </lineage>
</organism>
<gene>
    <name evidence="2" type="ORF">Pfra01_002222300</name>
</gene>
<feature type="region of interest" description="Disordered" evidence="1">
    <location>
        <begin position="1"/>
        <end position="37"/>
    </location>
</feature>
<evidence type="ECO:0000313" key="2">
    <source>
        <dbReference type="EMBL" id="GMF53644.1"/>
    </source>
</evidence>
<proteinExistence type="predicted"/>
<evidence type="ECO:0000313" key="3">
    <source>
        <dbReference type="Proteomes" id="UP001165121"/>
    </source>
</evidence>
<accession>A0A9W6Y5B0</accession>
<sequence length="124" mass="13491">MSKVTKIKSTKPGPAPKKIRKTMGESSPGDDGGAEQISMSTSTTLVGIRRANTLKTNNPATAGCKSFPRRIPIQRHGVLCGKMPLMYLSSGLAWGDKHPRDVTIKQFKNKLDVVRSATRLRGNE</sequence>
<dbReference type="Proteomes" id="UP001165121">
    <property type="component" value="Unassembled WGS sequence"/>
</dbReference>